<feature type="compositionally biased region" description="Polar residues" evidence="1">
    <location>
        <begin position="575"/>
        <end position="592"/>
    </location>
</feature>
<feature type="region of interest" description="Disordered" evidence="1">
    <location>
        <begin position="164"/>
        <end position="220"/>
    </location>
</feature>
<dbReference type="EMBL" id="JAGRRH010000007">
    <property type="protein sequence ID" value="KAG7367347.1"/>
    <property type="molecule type" value="Genomic_DNA"/>
</dbReference>
<dbReference type="OrthoDB" id="10690312at2759"/>
<feature type="region of interest" description="Disordered" evidence="1">
    <location>
        <begin position="1054"/>
        <end position="1099"/>
    </location>
</feature>
<dbReference type="Pfam" id="PF20710">
    <property type="entry name" value="DUF6824"/>
    <property type="match status" value="3"/>
</dbReference>
<keyword evidence="4" id="KW-1185">Reference proteome</keyword>
<protein>
    <recommendedName>
        <fullName evidence="2">DUF6824 domain-containing protein</fullName>
    </recommendedName>
</protein>
<feature type="compositionally biased region" description="Basic residues" evidence="1">
    <location>
        <begin position="827"/>
        <end position="837"/>
    </location>
</feature>
<feature type="compositionally biased region" description="Basic and acidic residues" evidence="1">
    <location>
        <begin position="1210"/>
        <end position="1226"/>
    </location>
</feature>
<feature type="region of interest" description="Disordered" evidence="1">
    <location>
        <begin position="1260"/>
        <end position="1304"/>
    </location>
</feature>
<evidence type="ECO:0000313" key="4">
    <source>
        <dbReference type="Proteomes" id="UP000693970"/>
    </source>
</evidence>
<evidence type="ECO:0000259" key="2">
    <source>
        <dbReference type="Pfam" id="PF20710"/>
    </source>
</evidence>
<organism evidence="3 4">
    <name type="scientific">Nitzschia inconspicua</name>
    <dbReference type="NCBI Taxonomy" id="303405"/>
    <lineage>
        <taxon>Eukaryota</taxon>
        <taxon>Sar</taxon>
        <taxon>Stramenopiles</taxon>
        <taxon>Ochrophyta</taxon>
        <taxon>Bacillariophyta</taxon>
        <taxon>Bacillariophyceae</taxon>
        <taxon>Bacillariophycidae</taxon>
        <taxon>Bacillariales</taxon>
        <taxon>Bacillariaceae</taxon>
        <taxon>Nitzschia</taxon>
    </lineage>
</organism>
<reference evidence="3" key="2">
    <citation type="submission" date="2021-04" db="EMBL/GenBank/DDBJ databases">
        <authorList>
            <person name="Podell S."/>
        </authorList>
    </citation>
    <scope>NUCLEOTIDE SEQUENCE</scope>
    <source>
        <strain evidence="3">Hildebrandi</strain>
    </source>
</reference>
<reference evidence="3" key="1">
    <citation type="journal article" date="2021" name="Sci. Rep.">
        <title>Diploid genomic architecture of Nitzschia inconspicua, an elite biomass production diatom.</title>
        <authorList>
            <person name="Oliver A."/>
            <person name="Podell S."/>
            <person name="Pinowska A."/>
            <person name="Traller J.C."/>
            <person name="Smith S.R."/>
            <person name="McClure R."/>
            <person name="Beliaev A."/>
            <person name="Bohutskyi P."/>
            <person name="Hill E.A."/>
            <person name="Rabines A."/>
            <person name="Zheng H."/>
            <person name="Allen L.Z."/>
            <person name="Kuo A."/>
            <person name="Grigoriev I.V."/>
            <person name="Allen A.E."/>
            <person name="Hazlebeck D."/>
            <person name="Allen E.E."/>
        </authorList>
    </citation>
    <scope>NUCLEOTIDE SEQUENCE</scope>
    <source>
        <strain evidence="3">Hildebrandi</strain>
    </source>
</reference>
<dbReference type="Proteomes" id="UP000693970">
    <property type="component" value="Unassembled WGS sequence"/>
</dbReference>
<feature type="compositionally biased region" description="Basic and acidic residues" evidence="1">
    <location>
        <begin position="813"/>
        <end position="824"/>
    </location>
</feature>
<evidence type="ECO:0000256" key="1">
    <source>
        <dbReference type="SAM" id="MobiDB-lite"/>
    </source>
</evidence>
<feature type="compositionally biased region" description="Basic and acidic residues" evidence="1">
    <location>
        <begin position="129"/>
        <end position="138"/>
    </location>
</feature>
<feature type="region of interest" description="Disordered" evidence="1">
    <location>
        <begin position="1"/>
        <end position="138"/>
    </location>
</feature>
<feature type="compositionally biased region" description="Polar residues" evidence="1">
    <location>
        <begin position="795"/>
        <end position="812"/>
    </location>
</feature>
<evidence type="ECO:0000313" key="3">
    <source>
        <dbReference type="EMBL" id="KAG7367347.1"/>
    </source>
</evidence>
<name>A0A9K3Q0X3_9STRA</name>
<feature type="compositionally biased region" description="Basic and acidic residues" evidence="1">
    <location>
        <begin position="838"/>
        <end position="847"/>
    </location>
</feature>
<sequence length="1411" mass="156400">MADDEPFSNDNSKKEEATATLAPPPAKAAHLCPPFTQSPPPNPPKDSTIEVMKETTAMEEPNDAEETSLDKDLLVIEGKNNNKEAPKDDTRSTIEVMKETTAMEEPNDTEETSLDKDLPVIEGNNNNKEAPKDDTRSTIEVMKETTAMEEPNDAEETIEVMKKTTAMEEPNDAEETSLDKDLPGIDGKNNNKEAPKDDTRSTIEVMKETTAMEEPNDAEETIEVMKETTAMEEPNDAEENIEVMKETTAMEEPNDAEETSVDKDLPGIDGKNNKKASVTAFTSNSPLNKEAKEKVDYEGHGGLSEDETEKNPSFVRTKTGLKPFDSPHKHMDAAASSTSTEETEDELDRNDAIYEIAEDVLASATANEKAGVPASSKDEKAAIPNYDTVVEEENNVDGNGNGNCADKETRPLVEVAKKHKAKERGRGGKTKKDKANKVTSNKQQVESDDDDEEEEVIECPLVQDILVGIGQALNAHPGNQRMVAIIAVHRDRYDDADKKRRKRILKEILSEVQRGGTRFLKVNQSGTGWVRCSSKESRVKVLECLRFDRDARSNRGPSDSLRSLPDKKNKRSAVKENSSTPPSLRGRNSGQVQGLLGESNGSTSLLNPPHLPLPQGGLSLASNEELLLDPGRSSHFPGMSGKAAGPDALSELEAVPSDARAINGISVQNPGGLVQGPPLRTDVVIGREALLYSQEGNLHLQTLVQANVGHEIIPTDLKKVKAKAILDRMVVAGTRFLMKEVDGRGLWYHLSDAEAQTVIYRGLCEEERRIQILLYSNLPPAQAMPGLSNGLEIGSQGQSLPPTHLQMDQSNDTNKEKISEKDNRGGPPKKKYKKRLRKVLEERRRLDLTTSTKKTSNYNTPDAAKGRRKNGSESSDDSSDTSDTNLKNTILNGPVEIRPYDVILGRGRGSFNHPGNKNLIMIFRKSKIPYSMASKNEKIQMARDIVADIQRKGGRFLKRHGDDTWEIISNKDAYKKVGHGIRDLKDEDAISDSSKFQVDDVLSSKKRERDDIVVPNPKKYAKLRSGKRKQDPMNDRRHEVLEAARNDERERLSPPAMKSYGVNTKDAVPSNRSAEEKVPHVHNLKRKESESWTSFKRDDGDLQPRPIDVVCGRGKAFNRHPGNRKMHDAVTKLKYQYRDATSQEEKSQIAHTVLRSIQDVGGKFLKYDEPKRQWEELTYKNALKKIYHSIRDSLYNDRAANLFDEEAEVTRKADRKGSDGGKDIRHGANSKGISDNRPVYSIVSGDWKDARNSQRNDHTFLSGEQNIRPQHESQKLPGMIGGGNTRTHLTGIVGHDARGSPHLSLHDNQARATFAAAAPLMQQHLMNMGRHTIGGQPWSIGPEQSHGRMTLSEYEAATRAYHEELRGASAESLSGMGRSRGLESGVILSGSSRIQHPDYNQYLGLGGLRRY</sequence>
<feature type="compositionally biased region" description="Basic and acidic residues" evidence="1">
    <location>
        <begin position="1086"/>
        <end position="1099"/>
    </location>
</feature>
<feature type="region of interest" description="Disordered" evidence="1">
    <location>
        <begin position="552"/>
        <end position="618"/>
    </location>
</feature>
<gene>
    <name evidence="3" type="ORF">IV203_030018</name>
</gene>
<feature type="region of interest" description="Disordered" evidence="1">
    <location>
        <begin position="1210"/>
        <end position="1237"/>
    </location>
</feature>
<feature type="compositionally biased region" description="Polar residues" evidence="1">
    <location>
        <begin position="275"/>
        <end position="287"/>
    </location>
</feature>
<feature type="compositionally biased region" description="Basic and acidic residues" evidence="1">
    <location>
        <begin position="1295"/>
        <end position="1304"/>
    </location>
</feature>
<feature type="domain" description="DUF6824" evidence="2">
    <location>
        <begin position="1108"/>
        <end position="1192"/>
    </location>
</feature>
<feature type="compositionally biased region" description="Low complexity" evidence="1">
    <location>
        <begin position="849"/>
        <end position="860"/>
    </location>
</feature>
<proteinExistence type="predicted"/>
<comment type="caution">
    <text evidence="3">The sequence shown here is derived from an EMBL/GenBank/DDBJ whole genome shotgun (WGS) entry which is preliminary data.</text>
</comment>
<feature type="compositionally biased region" description="Basic and acidic residues" evidence="1">
    <location>
        <begin position="68"/>
        <end position="98"/>
    </location>
</feature>
<feature type="region of interest" description="Disordered" evidence="1">
    <location>
        <begin position="248"/>
        <end position="347"/>
    </location>
</feature>
<accession>A0A9K3Q0X3</accession>
<feature type="region of interest" description="Disordered" evidence="1">
    <location>
        <begin position="786"/>
        <end position="890"/>
    </location>
</feature>
<feature type="domain" description="DUF6824" evidence="2">
    <location>
        <begin position="901"/>
        <end position="983"/>
    </location>
</feature>
<feature type="compositionally biased region" description="Basic and acidic residues" evidence="1">
    <location>
        <begin position="177"/>
        <end position="207"/>
    </location>
</feature>
<feature type="compositionally biased region" description="Basic residues" evidence="1">
    <location>
        <begin position="417"/>
        <end position="434"/>
    </location>
</feature>
<feature type="domain" description="DUF6824" evidence="2">
    <location>
        <begin position="464"/>
        <end position="546"/>
    </location>
</feature>
<dbReference type="InterPro" id="IPR049227">
    <property type="entry name" value="DUF6824"/>
</dbReference>
<feature type="region of interest" description="Disordered" evidence="1">
    <location>
        <begin position="392"/>
        <end position="454"/>
    </location>
</feature>
<feature type="compositionally biased region" description="Basic and acidic residues" evidence="1">
    <location>
        <begin position="289"/>
        <end position="299"/>
    </location>
</feature>